<dbReference type="GO" id="GO:0003677">
    <property type="term" value="F:DNA binding"/>
    <property type="evidence" value="ECO:0007669"/>
    <property type="project" value="UniProtKB-KW"/>
</dbReference>
<organism evidence="8 9">
    <name type="scientific">Paenibacillus lutrae</name>
    <dbReference type="NCBI Taxonomy" id="2078573"/>
    <lineage>
        <taxon>Bacteria</taxon>
        <taxon>Bacillati</taxon>
        <taxon>Bacillota</taxon>
        <taxon>Bacilli</taxon>
        <taxon>Bacillales</taxon>
        <taxon>Paenibacillaceae</taxon>
        <taxon>Paenibacillus</taxon>
    </lineage>
</organism>
<evidence type="ECO:0000313" key="9">
    <source>
        <dbReference type="Proteomes" id="UP000490800"/>
    </source>
</evidence>
<proteinExistence type="predicted"/>
<dbReference type="InterPro" id="IPR014757">
    <property type="entry name" value="Tscrpt_reg_IclR_C"/>
</dbReference>
<dbReference type="RefSeq" id="WP_157334732.1">
    <property type="nucleotide sequence ID" value="NZ_RHLK01000003.1"/>
</dbReference>
<keyword evidence="2" id="KW-0238">DNA-binding</keyword>
<dbReference type="OrthoDB" id="9791752at2"/>
<accession>A0A7X3FH26</accession>
<dbReference type="InterPro" id="IPR050707">
    <property type="entry name" value="HTH_MetabolicPath_Reg"/>
</dbReference>
<evidence type="ECO:0000313" key="8">
    <source>
        <dbReference type="EMBL" id="MVO99655.1"/>
    </source>
</evidence>
<dbReference type="GO" id="GO:0045892">
    <property type="term" value="P:negative regulation of DNA-templated transcription"/>
    <property type="evidence" value="ECO:0007669"/>
    <property type="project" value="TreeGrafter"/>
</dbReference>
<dbReference type="InterPro" id="IPR036390">
    <property type="entry name" value="WH_DNA-bd_sf"/>
</dbReference>
<evidence type="ECO:0000256" key="3">
    <source>
        <dbReference type="ARBA" id="ARBA00023163"/>
    </source>
</evidence>
<dbReference type="Gene3D" id="3.30.450.40">
    <property type="match status" value="1"/>
</dbReference>
<dbReference type="SMART" id="SM00346">
    <property type="entry name" value="HTH_ICLR"/>
    <property type="match status" value="1"/>
</dbReference>
<feature type="domain" description="IclR-ED" evidence="7">
    <location>
        <begin position="70"/>
        <end position="253"/>
    </location>
</feature>
<gene>
    <name evidence="8" type="ORF">EDM21_08940</name>
</gene>
<dbReference type="PROSITE" id="PS51078">
    <property type="entry name" value="ICLR_ED"/>
    <property type="match status" value="1"/>
</dbReference>
<dbReference type="PROSITE" id="PS51077">
    <property type="entry name" value="HTH_ICLR"/>
    <property type="match status" value="1"/>
</dbReference>
<keyword evidence="1" id="KW-0805">Transcription regulation</keyword>
<evidence type="ECO:0000256" key="4">
    <source>
        <dbReference type="ARBA" id="ARBA00058938"/>
    </source>
</evidence>
<dbReference type="EMBL" id="RHLK01000003">
    <property type="protein sequence ID" value="MVO99655.1"/>
    <property type="molecule type" value="Genomic_DNA"/>
</dbReference>
<evidence type="ECO:0000256" key="1">
    <source>
        <dbReference type="ARBA" id="ARBA00023015"/>
    </source>
</evidence>
<feature type="domain" description="HTH iclR-type" evidence="6">
    <location>
        <begin position="7"/>
        <end position="69"/>
    </location>
</feature>
<protein>
    <recommendedName>
        <fullName evidence="5">Glycerol operon regulatory protein</fullName>
    </recommendedName>
</protein>
<dbReference type="FunFam" id="1.10.10.10:FF:000056">
    <property type="entry name" value="IclR family transcriptional regulator"/>
    <property type="match status" value="1"/>
</dbReference>
<dbReference type="InterPro" id="IPR036388">
    <property type="entry name" value="WH-like_DNA-bd_sf"/>
</dbReference>
<evidence type="ECO:0000256" key="2">
    <source>
        <dbReference type="ARBA" id="ARBA00023125"/>
    </source>
</evidence>
<comment type="function">
    <text evidence="4">May be an activator protein for the gylABX operon.</text>
</comment>
<dbReference type="PANTHER" id="PTHR30136">
    <property type="entry name" value="HELIX-TURN-HELIX TRANSCRIPTIONAL REGULATOR, ICLR FAMILY"/>
    <property type="match status" value="1"/>
</dbReference>
<dbReference type="PANTHER" id="PTHR30136:SF24">
    <property type="entry name" value="HTH-TYPE TRANSCRIPTIONAL REPRESSOR ALLR"/>
    <property type="match status" value="1"/>
</dbReference>
<name>A0A7X3FH26_9BACL</name>
<evidence type="ECO:0000259" key="7">
    <source>
        <dbReference type="PROSITE" id="PS51078"/>
    </source>
</evidence>
<dbReference type="GO" id="GO:0003700">
    <property type="term" value="F:DNA-binding transcription factor activity"/>
    <property type="evidence" value="ECO:0007669"/>
    <property type="project" value="TreeGrafter"/>
</dbReference>
<dbReference type="SUPFAM" id="SSF46785">
    <property type="entry name" value="Winged helix' DNA-binding domain"/>
    <property type="match status" value="1"/>
</dbReference>
<dbReference type="Gene3D" id="1.10.10.10">
    <property type="entry name" value="Winged helix-like DNA-binding domain superfamily/Winged helix DNA-binding domain"/>
    <property type="match status" value="1"/>
</dbReference>
<reference evidence="8 9" key="1">
    <citation type="journal article" date="2019" name="Microorganisms">
        <title>Paenibacillus lutrae sp. nov., A Chitinolytic Species Isolated from A River Otter in Castril Natural Park, Granada, Spain.</title>
        <authorList>
            <person name="Rodriguez M."/>
            <person name="Reina J.C."/>
            <person name="Bejar V."/>
            <person name="Llamas I."/>
        </authorList>
    </citation>
    <scope>NUCLEOTIDE SEQUENCE [LARGE SCALE GENOMIC DNA]</scope>
    <source>
        <strain evidence="8 9">N10</strain>
    </source>
</reference>
<dbReference type="Pfam" id="PF09339">
    <property type="entry name" value="HTH_IclR"/>
    <property type="match status" value="1"/>
</dbReference>
<dbReference type="Proteomes" id="UP000490800">
    <property type="component" value="Unassembled WGS sequence"/>
</dbReference>
<comment type="caution">
    <text evidence="8">The sequence shown here is derived from an EMBL/GenBank/DDBJ whole genome shotgun (WGS) entry which is preliminary data.</text>
</comment>
<dbReference type="Pfam" id="PF01614">
    <property type="entry name" value="IclR_C"/>
    <property type="match status" value="1"/>
</dbReference>
<dbReference type="InterPro" id="IPR029016">
    <property type="entry name" value="GAF-like_dom_sf"/>
</dbReference>
<dbReference type="InterPro" id="IPR005471">
    <property type="entry name" value="Tscrpt_reg_IclR_N"/>
</dbReference>
<keyword evidence="3" id="KW-0804">Transcription</keyword>
<sequence length="260" mass="29033">MENTKINKSAARVMDILVLLSEKDEPLTISQIGRELEMPKSSTFELLNTMVERGFLETNPQLKTYKLGLRLFEVGAAYLFNTDLHKEARPYLESLMVRTGETAFLAIESSGEIVYLDKMEAPSSVRTTATLGTRSPMHTTGLGKAMLAAYPDAKVRELIGGKEFVQRTPKSIGNMEDLLAELEATRKRGYSIDDEENELDIFCLAVPVFDASDRPAAAMSVAGLLRRMTDSRIEVCANYLTEAALDVSRRLGYRHDRLFP</sequence>
<keyword evidence="9" id="KW-1185">Reference proteome</keyword>
<evidence type="ECO:0000256" key="5">
    <source>
        <dbReference type="ARBA" id="ARBA00070406"/>
    </source>
</evidence>
<evidence type="ECO:0000259" key="6">
    <source>
        <dbReference type="PROSITE" id="PS51077"/>
    </source>
</evidence>
<dbReference type="AlphaFoldDB" id="A0A7X3FH26"/>
<dbReference type="SUPFAM" id="SSF55781">
    <property type="entry name" value="GAF domain-like"/>
    <property type="match status" value="1"/>
</dbReference>